<keyword evidence="16" id="KW-1185">Reference proteome</keyword>
<keyword evidence="5" id="KW-0964">Secreted</keyword>
<evidence type="ECO:0000256" key="9">
    <source>
        <dbReference type="ARBA" id="ARBA00023295"/>
    </source>
</evidence>
<evidence type="ECO:0000256" key="7">
    <source>
        <dbReference type="ARBA" id="ARBA00022801"/>
    </source>
</evidence>
<dbReference type="Proteomes" id="UP000309038">
    <property type="component" value="Unassembled WGS sequence"/>
</dbReference>
<evidence type="ECO:0000256" key="5">
    <source>
        <dbReference type="ARBA" id="ARBA00022525"/>
    </source>
</evidence>
<organism evidence="15 16">
    <name type="scientific">Hermanssonia centrifuga</name>
    <dbReference type="NCBI Taxonomy" id="98765"/>
    <lineage>
        <taxon>Eukaryota</taxon>
        <taxon>Fungi</taxon>
        <taxon>Dikarya</taxon>
        <taxon>Basidiomycota</taxon>
        <taxon>Agaricomycotina</taxon>
        <taxon>Agaricomycetes</taxon>
        <taxon>Polyporales</taxon>
        <taxon>Meruliaceae</taxon>
        <taxon>Hermanssonia</taxon>
    </lineage>
</organism>
<sequence length="335" mass="35627">MKLTAASATLITLVSQCIFTSAAPSSPVALASAPTSTSTAKLNALAQSQGKLYFGTATDNPELTDTPYVAILDDNTMFGQITAANSMKWDATEPALGEFTFDQADVIFNLSQSNGQILRDAWDVVNEPFNDDGTFGTDVFLSVLGTNYINITLNAARAADSNAKLYINEFNIEFPGPKSTAMQNLVKSLKASGTPIDGIGLQSHFIVGEVPSMAALVQNMEAFTALGVEVAITELDVRMMTLPSTPALLAQQKTDYETVISACMAVSDCVGVTIWDFTDKFSWVPGAFPGQGAACPWDEVCPFYTLIDVISINVEISQNLVQKPAFDGIAIGLAT</sequence>
<comment type="similarity">
    <text evidence="4 12">Belongs to the glycosyl hydrolase 10 (cellulase F) family.</text>
</comment>
<dbReference type="InterPro" id="IPR017853">
    <property type="entry name" value="GH"/>
</dbReference>
<feature type="signal peptide" evidence="13">
    <location>
        <begin position="1"/>
        <end position="22"/>
    </location>
</feature>
<feature type="chain" id="PRO_5020257132" description="Beta-xylanase" evidence="13">
    <location>
        <begin position="23"/>
        <end position="335"/>
    </location>
</feature>
<dbReference type="GO" id="GO:0031176">
    <property type="term" value="F:endo-1,4-beta-xylanase activity"/>
    <property type="evidence" value="ECO:0007669"/>
    <property type="project" value="UniProtKB-EC"/>
</dbReference>
<accession>A0A4S4KQ41</accession>
<evidence type="ECO:0000256" key="4">
    <source>
        <dbReference type="ARBA" id="ARBA00007495"/>
    </source>
</evidence>
<comment type="subcellular location">
    <subcellularLocation>
        <location evidence="2">Secreted</location>
    </subcellularLocation>
</comment>
<comment type="pathway">
    <text evidence="3">Glycan degradation; xylan degradation.</text>
</comment>
<comment type="caution">
    <text evidence="15">The sequence shown here is derived from an EMBL/GenBank/DDBJ whole genome shotgun (WGS) entry which is preliminary data.</text>
</comment>
<dbReference type="AlphaFoldDB" id="A0A4S4KQ41"/>
<comment type="catalytic activity">
    <reaction evidence="1 12">
        <text>Endohydrolysis of (1-&gt;4)-beta-D-xylosidic linkages in xylans.</text>
        <dbReference type="EC" id="3.2.1.8"/>
    </reaction>
</comment>
<keyword evidence="10 12" id="KW-0624">Polysaccharide degradation</keyword>
<protein>
    <recommendedName>
        <fullName evidence="12">Beta-xylanase</fullName>
        <ecNumber evidence="12">3.2.1.8</ecNumber>
    </recommendedName>
</protein>
<dbReference type="GO" id="GO:0005576">
    <property type="term" value="C:extracellular region"/>
    <property type="evidence" value="ECO:0007669"/>
    <property type="project" value="UniProtKB-SubCell"/>
</dbReference>
<dbReference type="InterPro" id="IPR044846">
    <property type="entry name" value="GH10"/>
</dbReference>
<evidence type="ECO:0000256" key="3">
    <source>
        <dbReference type="ARBA" id="ARBA00004851"/>
    </source>
</evidence>
<dbReference type="EMBL" id="SGPJ01000052">
    <property type="protein sequence ID" value="THH00367.1"/>
    <property type="molecule type" value="Genomic_DNA"/>
</dbReference>
<dbReference type="EC" id="3.2.1.8" evidence="12"/>
<evidence type="ECO:0000313" key="16">
    <source>
        <dbReference type="Proteomes" id="UP000309038"/>
    </source>
</evidence>
<evidence type="ECO:0000256" key="12">
    <source>
        <dbReference type="RuleBase" id="RU361174"/>
    </source>
</evidence>
<evidence type="ECO:0000256" key="6">
    <source>
        <dbReference type="ARBA" id="ARBA00022651"/>
    </source>
</evidence>
<dbReference type="PRINTS" id="PR00134">
    <property type="entry name" value="GLHYDRLASE10"/>
</dbReference>
<evidence type="ECO:0000256" key="1">
    <source>
        <dbReference type="ARBA" id="ARBA00000681"/>
    </source>
</evidence>
<evidence type="ECO:0000313" key="15">
    <source>
        <dbReference type="EMBL" id="THH00367.1"/>
    </source>
</evidence>
<evidence type="ECO:0000256" key="10">
    <source>
        <dbReference type="ARBA" id="ARBA00023326"/>
    </source>
</evidence>
<keyword evidence="13" id="KW-0732">Signal</keyword>
<dbReference type="SMART" id="SM00633">
    <property type="entry name" value="Glyco_10"/>
    <property type="match status" value="1"/>
</dbReference>
<dbReference type="InterPro" id="IPR031158">
    <property type="entry name" value="GH10_AS"/>
</dbReference>
<reference evidence="15 16" key="1">
    <citation type="submission" date="2019-02" db="EMBL/GenBank/DDBJ databases">
        <title>Genome sequencing of the rare red list fungi Phlebia centrifuga.</title>
        <authorList>
            <person name="Buettner E."/>
            <person name="Kellner H."/>
        </authorList>
    </citation>
    <scope>NUCLEOTIDE SEQUENCE [LARGE SCALE GENOMIC DNA]</scope>
    <source>
        <strain evidence="15 16">DSM 108282</strain>
    </source>
</reference>
<feature type="domain" description="GH10" evidence="14">
    <location>
        <begin position="36"/>
        <end position="332"/>
    </location>
</feature>
<evidence type="ECO:0000256" key="11">
    <source>
        <dbReference type="PROSITE-ProRule" id="PRU10061"/>
    </source>
</evidence>
<evidence type="ECO:0000256" key="2">
    <source>
        <dbReference type="ARBA" id="ARBA00004613"/>
    </source>
</evidence>
<dbReference type="PROSITE" id="PS00591">
    <property type="entry name" value="GH10_1"/>
    <property type="match status" value="1"/>
</dbReference>
<gene>
    <name evidence="15" type="ORF">EW026_g2155</name>
</gene>
<dbReference type="Gene3D" id="3.20.20.80">
    <property type="entry name" value="Glycosidases"/>
    <property type="match status" value="2"/>
</dbReference>
<evidence type="ECO:0000259" key="14">
    <source>
        <dbReference type="PROSITE" id="PS51760"/>
    </source>
</evidence>
<proteinExistence type="inferred from homology"/>
<dbReference type="PANTHER" id="PTHR31490">
    <property type="entry name" value="GLYCOSYL HYDROLASE"/>
    <property type="match status" value="1"/>
</dbReference>
<keyword evidence="6" id="KW-0858">Xylan degradation</keyword>
<keyword evidence="7 12" id="KW-0378">Hydrolase</keyword>
<dbReference type="PROSITE" id="PS51760">
    <property type="entry name" value="GH10_2"/>
    <property type="match status" value="1"/>
</dbReference>
<dbReference type="PANTHER" id="PTHR31490:SF35">
    <property type="entry name" value="ENDO-1,4-BETA-XYLANASE"/>
    <property type="match status" value="1"/>
</dbReference>
<keyword evidence="8 12" id="KW-0119">Carbohydrate metabolism</keyword>
<dbReference type="Pfam" id="PF00331">
    <property type="entry name" value="Glyco_hydro_10"/>
    <property type="match status" value="2"/>
</dbReference>
<dbReference type="GO" id="GO:0045493">
    <property type="term" value="P:xylan catabolic process"/>
    <property type="evidence" value="ECO:0007669"/>
    <property type="project" value="UniProtKB-KW"/>
</dbReference>
<feature type="active site" description="Nucleophile" evidence="11">
    <location>
        <position position="234"/>
    </location>
</feature>
<dbReference type="InterPro" id="IPR001000">
    <property type="entry name" value="GH10_dom"/>
</dbReference>
<evidence type="ECO:0000256" key="13">
    <source>
        <dbReference type="SAM" id="SignalP"/>
    </source>
</evidence>
<evidence type="ECO:0000256" key="8">
    <source>
        <dbReference type="ARBA" id="ARBA00023277"/>
    </source>
</evidence>
<name>A0A4S4KQ41_9APHY</name>
<keyword evidence="9 12" id="KW-0326">Glycosidase</keyword>
<dbReference type="SUPFAM" id="SSF51445">
    <property type="entry name" value="(Trans)glycosidases"/>
    <property type="match status" value="1"/>
</dbReference>